<feature type="signal peptide" evidence="1">
    <location>
        <begin position="1"/>
        <end position="18"/>
    </location>
</feature>
<name>A0AAN6MDY5_9PEZI</name>
<feature type="chain" id="PRO_5042883866" evidence="1">
    <location>
        <begin position="19"/>
        <end position="52"/>
    </location>
</feature>
<comment type="caution">
    <text evidence="2">The sequence shown here is derived from an EMBL/GenBank/DDBJ whole genome shotgun (WGS) entry which is preliminary data.</text>
</comment>
<proteinExistence type="predicted"/>
<accession>A0AAN6MDY5</accession>
<evidence type="ECO:0000313" key="3">
    <source>
        <dbReference type="Proteomes" id="UP001303889"/>
    </source>
</evidence>
<sequence length="52" mass="5667">RHPRLTIVSFVLLGTSLGFRHVAKSMRDNDIAQKNSPDGQLYVSVDRSGGGI</sequence>
<keyword evidence="1" id="KW-0732">Signal</keyword>
<dbReference type="EMBL" id="MU855838">
    <property type="protein sequence ID" value="KAK3899065.1"/>
    <property type="molecule type" value="Genomic_DNA"/>
</dbReference>
<gene>
    <name evidence="2" type="ORF">C8A05DRAFT_18448</name>
</gene>
<evidence type="ECO:0000313" key="2">
    <source>
        <dbReference type="EMBL" id="KAK3899065.1"/>
    </source>
</evidence>
<dbReference type="AlphaFoldDB" id="A0AAN6MDY5"/>
<reference evidence="2" key="1">
    <citation type="journal article" date="2023" name="Mol. Phylogenet. Evol.">
        <title>Genome-scale phylogeny and comparative genomics of the fungal order Sordariales.</title>
        <authorList>
            <person name="Hensen N."/>
            <person name="Bonometti L."/>
            <person name="Westerberg I."/>
            <person name="Brannstrom I.O."/>
            <person name="Guillou S."/>
            <person name="Cros-Aarteil S."/>
            <person name="Calhoun S."/>
            <person name="Haridas S."/>
            <person name="Kuo A."/>
            <person name="Mondo S."/>
            <person name="Pangilinan J."/>
            <person name="Riley R."/>
            <person name="LaButti K."/>
            <person name="Andreopoulos B."/>
            <person name="Lipzen A."/>
            <person name="Chen C."/>
            <person name="Yan M."/>
            <person name="Daum C."/>
            <person name="Ng V."/>
            <person name="Clum A."/>
            <person name="Steindorff A."/>
            <person name="Ohm R.A."/>
            <person name="Martin F."/>
            <person name="Silar P."/>
            <person name="Natvig D.O."/>
            <person name="Lalanne C."/>
            <person name="Gautier V."/>
            <person name="Ament-Velasquez S.L."/>
            <person name="Kruys A."/>
            <person name="Hutchinson M.I."/>
            <person name="Powell A.J."/>
            <person name="Barry K."/>
            <person name="Miller A.N."/>
            <person name="Grigoriev I.V."/>
            <person name="Debuchy R."/>
            <person name="Gladieux P."/>
            <person name="Hiltunen Thoren M."/>
            <person name="Johannesson H."/>
        </authorList>
    </citation>
    <scope>NUCLEOTIDE SEQUENCE</scope>
    <source>
        <strain evidence="2">CBS 103.79</strain>
    </source>
</reference>
<protein>
    <submittedName>
        <fullName evidence="2">Uncharacterized protein</fullName>
    </submittedName>
</protein>
<organism evidence="2 3">
    <name type="scientific">Staphylotrichum tortipilum</name>
    <dbReference type="NCBI Taxonomy" id="2831512"/>
    <lineage>
        <taxon>Eukaryota</taxon>
        <taxon>Fungi</taxon>
        <taxon>Dikarya</taxon>
        <taxon>Ascomycota</taxon>
        <taxon>Pezizomycotina</taxon>
        <taxon>Sordariomycetes</taxon>
        <taxon>Sordariomycetidae</taxon>
        <taxon>Sordariales</taxon>
        <taxon>Chaetomiaceae</taxon>
        <taxon>Staphylotrichum</taxon>
    </lineage>
</organism>
<reference evidence="2" key="2">
    <citation type="submission" date="2023-05" db="EMBL/GenBank/DDBJ databases">
        <authorList>
            <consortium name="Lawrence Berkeley National Laboratory"/>
            <person name="Steindorff A."/>
            <person name="Hensen N."/>
            <person name="Bonometti L."/>
            <person name="Westerberg I."/>
            <person name="Brannstrom I.O."/>
            <person name="Guillou S."/>
            <person name="Cros-Aarteil S."/>
            <person name="Calhoun S."/>
            <person name="Haridas S."/>
            <person name="Kuo A."/>
            <person name="Mondo S."/>
            <person name="Pangilinan J."/>
            <person name="Riley R."/>
            <person name="Labutti K."/>
            <person name="Andreopoulos B."/>
            <person name="Lipzen A."/>
            <person name="Chen C."/>
            <person name="Yanf M."/>
            <person name="Daum C."/>
            <person name="Ng V."/>
            <person name="Clum A."/>
            <person name="Ohm R."/>
            <person name="Martin F."/>
            <person name="Silar P."/>
            <person name="Natvig D."/>
            <person name="Lalanne C."/>
            <person name="Gautier V."/>
            <person name="Ament-Velasquez S.L."/>
            <person name="Kruys A."/>
            <person name="Hutchinson M.I."/>
            <person name="Powell A.J."/>
            <person name="Barry K."/>
            <person name="Miller A.N."/>
            <person name="Grigoriev I.V."/>
            <person name="Debuchy R."/>
            <person name="Gladieux P."/>
            <person name="Thoren M.H."/>
            <person name="Johannesson H."/>
        </authorList>
    </citation>
    <scope>NUCLEOTIDE SEQUENCE</scope>
    <source>
        <strain evidence="2">CBS 103.79</strain>
    </source>
</reference>
<evidence type="ECO:0000256" key="1">
    <source>
        <dbReference type="SAM" id="SignalP"/>
    </source>
</evidence>
<dbReference type="Proteomes" id="UP001303889">
    <property type="component" value="Unassembled WGS sequence"/>
</dbReference>
<feature type="non-terminal residue" evidence="2">
    <location>
        <position position="1"/>
    </location>
</feature>
<keyword evidence="3" id="KW-1185">Reference proteome</keyword>